<accession>A0ABU9EBF6</accession>
<organism evidence="5 6">
    <name type="scientific">Gaopeijia maritima</name>
    <dbReference type="NCBI Taxonomy" id="3119007"/>
    <lineage>
        <taxon>Bacteria</taxon>
        <taxon>Pseudomonadati</taxon>
        <taxon>Gemmatimonadota</taxon>
        <taxon>Longimicrobiia</taxon>
        <taxon>Gaopeijiales</taxon>
        <taxon>Gaopeijiaceae</taxon>
        <taxon>Gaopeijia</taxon>
    </lineage>
</organism>
<evidence type="ECO:0000256" key="1">
    <source>
        <dbReference type="ARBA" id="ARBA00023015"/>
    </source>
</evidence>
<protein>
    <submittedName>
        <fullName evidence="5">Helix-turn-helix domain-containing protein</fullName>
    </submittedName>
</protein>
<dbReference type="SMART" id="SM00342">
    <property type="entry name" value="HTH_ARAC"/>
    <property type="match status" value="1"/>
</dbReference>
<evidence type="ECO:0000256" key="2">
    <source>
        <dbReference type="ARBA" id="ARBA00023125"/>
    </source>
</evidence>
<name>A0ABU9EBF6_9BACT</name>
<dbReference type="PROSITE" id="PS00963">
    <property type="entry name" value="RIBOSOMAL_S2_2"/>
    <property type="match status" value="1"/>
</dbReference>
<evidence type="ECO:0000313" key="5">
    <source>
        <dbReference type="EMBL" id="MEK9501454.1"/>
    </source>
</evidence>
<feature type="domain" description="HTH araC/xylS-type" evidence="4">
    <location>
        <begin position="130"/>
        <end position="228"/>
    </location>
</feature>
<keyword evidence="3" id="KW-0804">Transcription</keyword>
<dbReference type="InterPro" id="IPR018130">
    <property type="entry name" value="Ribosomal_uS2_CS"/>
</dbReference>
<dbReference type="InterPro" id="IPR018060">
    <property type="entry name" value="HTH_AraC"/>
</dbReference>
<sequence>MILALVESSLLRAAVESSARWDEDVVTDRSGMGRVLRVSSPRALVVDDEHALDSVVAEARAAGVPIVRLGAAEIRRWEMRRRERVPPPGRARFYGAQLRRTLPEPQPSWVDRLLSTFTRAAGRTLPFSFRAVARRVLEDPARYTTLEGLVPVIRISSPALRARFRRRDLPSPLEYLRWLRLLAVVHHLQVTGESVSTTAVQLGFHSSGNLARFTRSVCGRTPTALRGASAPAELVVEVTDRLFRREDLDRWDSLDRLFPREA</sequence>
<dbReference type="Pfam" id="PF12833">
    <property type="entry name" value="HTH_18"/>
    <property type="match status" value="1"/>
</dbReference>
<keyword evidence="1" id="KW-0805">Transcription regulation</keyword>
<evidence type="ECO:0000259" key="4">
    <source>
        <dbReference type="PROSITE" id="PS01124"/>
    </source>
</evidence>
<proteinExistence type="predicted"/>
<dbReference type="PANTHER" id="PTHR46796">
    <property type="entry name" value="HTH-TYPE TRANSCRIPTIONAL ACTIVATOR RHAS-RELATED"/>
    <property type="match status" value="1"/>
</dbReference>
<dbReference type="EMBL" id="JBBHLI010000005">
    <property type="protein sequence ID" value="MEK9501454.1"/>
    <property type="molecule type" value="Genomic_DNA"/>
</dbReference>
<gene>
    <name evidence="5" type="ORF">WI372_10740</name>
</gene>
<keyword evidence="2" id="KW-0238">DNA-binding</keyword>
<evidence type="ECO:0000256" key="3">
    <source>
        <dbReference type="ARBA" id="ARBA00023163"/>
    </source>
</evidence>
<dbReference type="Proteomes" id="UP001484239">
    <property type="component" value="Unassembled WGS sequence"/>
</dbReference>
<reference evidence="5 6" key="1">
    <citation type="submission" date="2024-02" db="EMBL/GenBank/DDBJ databases">
        <title>A novel Gemmatimonadota bacterium.</title>
        <authorList>
            <person name="Du Z.-J."/>
            <person name="Ye Y.-Q."/>
        </authorList>
    </citation>
    <scope>NUCLEOTIDE SEQUENCE [LARGE SCALE GENOMIC DNA]</scope>
    <source>
        <strain evidence="5 6">DH-20</strain>
    </source>
</reference>
<dbReference type="InterPro" id="IPR050204">
    <property type="entry name" value="AraC_XylS_family_regulators"/>
</dbReference>
<keyword evidence="6" id="KW-1185">Reference proteome</keyword>
<dbReference type="RefSeq" id="WP_405275706.1">
    <property type="nucleotide sequence ID" value="NZ_CP144380.1"/>
</dbReference>
<dbReference type="PROSITE" id="PS01124">
    <property type="entry name" value="HTH_ARAC_FAMILY_2"/>
    <property type="match status" value="1"/>
</dbReference>
<dbReference type="PANTHER" id="PTHR46796:SF2">
    <property type="entry name" value="TRANSCRIPTIONAL REGULATORY PROTEIN"/>
    <property type="match status" value="1"/>
</dbReference>
<comment type="caution">
    <text evidence="5">The sequence shown here is derived from an EMBL/GenBank/DDBJ whole genome shotgun (WGS) entry which is preliminary data.</text>
</comment>
<evidence type="ECO:0000313" key="6">
    <source>
        <dbReference type="Proteomes" id="UP001484239"/>
    </source>
</evidence>
<dbReference type="Gene3D" id="1.10.10.60">
    <property type="entry name" value="Homeodomain-like"/>
    <property type="match status" value="1"/>
</dbReference>